<sequence>METVLEHTFVPFKTWKDISENQDLSPIAGSFIEFEKDSKLVLGAVVSECQSKFNEFHNKLIVLTMDNELVRVYPQDIHFTAYQVLEKDWIDNLEILPNRFDEEYPARTRLVTILHQFVATANSMRKDSQEYLRIAYSRMVHDSQMRPTSLPSLMEIHQAESLESYFHQAAKLISIHWEMCKDPSRWLVASCIPTSRSTNIVAHRCSNELPPLPLYMATSLDIFSNVDQFLQYDELKLLNLNLYIEELAQSQKSFDSLSDDINIWSGKQYGPAFRAMVYATFYPHNRITNMLLKINIFGNRVSHSTIHEVLRKIGLYDNPENPLTDILLSTGLLGKPARAALSVTSKSAIEPSSSISSSLVDAQVGNLKDHYPHLRHKREHYRNMAVYALPGQNGHSKFAFSLDKINERKYFINIHVPDVSAQLSPSSRTFETWSQDSGLLNTIKELLDGDQIEILHEKAIDALLFSKFAKNSLSSFFSVGDLSNLEDDITSPCMTLTFEYNVYKSNPLQKIGDLVFISFDELHRNQIKLLDEETLDKTLTGRLHPRIMDSFRLFTRTSEPDNSIVLDESDHFNINFIYNTMTRHFLQRNRKCASTLEPKKLRKKILKSTTFDKETCSVVSKILLQSKEDVFKTQKRNFFIDELRIFAGAMAAEYCQLRDIPVYRTKHSLLDTTVPQNIEEDEVLITHENMFLPNFHGNSYFQTILGRDSLGYVSTSAYFIGNNYLARSRLHVGKDSHNLPLGLSSGHVDVNALDSVAGYINQLQILAYHQASELKRGFREYSKQYGGLKKYGYPLHGPLSSEVLKRYRQRLEDSDLAAKYVAARQRAFWTLVHVKQQEELNVKLEYNCIVTRMGPSISTQATLAWAFCEELTMEIRLYVRTDVDISIGSRVMADNILHVDPDSGICVMEHRVPF</sequence>
<reference evidence="1 2" key="1">
    <citation type="submission" date="2016-10" db="EMBL/GenBank/DDBJ databases">
        <authorList>
            <person name="de Groot N.N."/>
        </authorList>
    </citation>
    <scope>NUCLEOTIDE SEQUENCE [LARGE SCALE GENOMIC DNA]</scope>
    <source>
        <strain evidence="1 2">PYCC 4715</strain>
    </source>
</reference>
<evidence type="ECO:0000313" key="2">
    <source>
        <dbReference type="Proteomes" id="UP000182259"/>
    </source>
</evidence>
<dbReference type="Proteomes" id="UP000182259">
    <property type="component" value="Chromosome I"/>
</dbReference>
<organism evidence="1 2">
    <name type="scientific">Sungouiella intermedia</name>
    <dbReference type="NCBI Taxonomy" id="45354"/>
    <lineage>
        <taxon>Eukaryota</taxon>
        <taxon>Fungi</taxon>
        <taxon>Dikarya</taxon>
        <taxon>Ascomycota</taxon>
        <taxon>Saccharomycotina</taxon>
        <taxon>Pichiomycetes</taxon>
        <taxon>Metschnikowiaceae</taxon>
        <taxon>Sungouiella</taxon>
    </lineage>
</organism>
<gene>
    <name evidence="1" type="ORF">SAMEA4029009_CIC11G00000001809</name>
</gene>
<evidence type="ECO:0000313" key="1">
    <source>
        <dbReference type="EMBL" id="SGZ48981.1"/>
    </source>
</evidence>
<accession>A0A1L0CZ76</accession>
<dbReference type="AlphaFoldDB" id="A0A1L0CZ76"/>
<dbReference type="EMBL" id="LT635764">
    <property type="protein sequence ID" value="SGZ48981.1"/>
    <property type="molecule type" value="Genomic_DNA"/>
</dbReference>
<name>A0A1L0CZ76_9ASCO</name>
<protein>
    <submittedName>
        <fullName evidence="1">CIC11C00000001809</fullName>
    </submittedName>
</protein>
<proteinExistence type="predicted"/>